<dbReference type="InterPro" id="IPR006680">
    <property type="entry name" value="Amidohydro-rel"/>
</dbReference>
<dbReference type="InterPro" id="IPR032466">
    <property type="entry name" value="Metal_Hydrolase"/>
</dbReference>
<organism evidence="2 3">
    <name type="scientific">Rhodococcus daqingensis</name>
    <dbReference type="NCBI Taxonomy" id="2479363"/>
    <lineage>
        <taxon>Bacteria</taxon>
        <taxon>Bacillati</taxon>
        <taxon>Actinomycetota</taxon>
        <taxon>Actinomycetes</taxon>
        <taxon>Mycobacteriales</taxon>
        <taxon>Nocardiaceae</taxon>
        <taxon>Rhodococcus</taxon>
    </lineage>
</organism>
<dbReference type="EMBL" id="JBHTCS010000028">
    <property type="protein sequence ID" value="MFC7450900.1"/>
    <property type="molecule type" value="Genomic_DNA"/>
</dbReference>
<proteinExistence type="predicted"/>
<dbReference type="RefSeq" id="WP_378408992.1">
    <property type="nucleotide sequence ID" value="NZ_JBHTCS010000028.1"/>
</dbReference>
<protein>
    <submittedName>
        <fullName evidence="2">Amidohydrolase family protein</fullName>
    </submittedName>
</protein>
<dbReference type="Proteomes" id="UP001596484">
    <property type="component" value="Unassembled WGS sequence"/>
</dbReference>
<feature type="domain" description="Amidohydrolase-related" evidence="1">
    <location>
        <begin position="162"/>
        <end position="392"/>
    </location>
</feature>
<gene>
    <name evidence="2" type="ORF">ACFQS9_23665</name>
</gene>
<reference evidence="3" key="1">
    <citation type="journal article" date="2019" name="Int. J. Syst. Evol. Microbiol.">
        <title>The Global Catalogue of Microorganisms (GCM) 10K type strain sequencing project: providing services to taxonomists for standard genome sequencing and annotation.</title>
        <authorList>
            <consortium name="The Broad Institute Genomics Platform"/>
            <consortium name="The Broad Institute Genome Sequencing Center for Infectious Disease"/>
            <person name="Wu L."/>
            <person name="Ma J."/>
        </authorList>
    </citation>
    <scope>NUCLEOTIDE SEQUENCE [LARGE SCALE GENOMIC DNA]</scope>
    <source>
        <strain evidence="3">ICMP 19430</strain>
    </source>
</reference>
<accession>A0ABW2S453</accession>
<sequence>MARSSDDTSAGPSRSGERRRLEELVGRVAFVDHHCHGIVRGPLDRAGFESLLCEADAPGPWHGSLFDTQVGLAVRRLCSPLLDLAPHAPADDYLARRAELGSDEVARRLLRGAGISEFFVDTGFRPDGLTTPDELAARAGASAREIVRLESVAERVIADHRAGDFVATCRDGLAAAAATAIGFKSIAAYRVGLDLAPDRPATSEVAAAAARWAAGIERGAPIRLADETLIRFLIWTAVDLGLPIQFHTGFGDADADLGRCDPLLLAPLLRATAGLGVPIMLLHTYPFHRHAGALAQVFDHVFVDVGLAMQNVGSRAGQVLAELLELAPFGSVVFSSDGYGLPELFHVSATLFRRALSDFLAAGVADDAWSHLDAERIARLIAADNAHRAYGLDGEGAGRGSLA</sequence>
<evidence type="ECO:0000259" key="1">
    <source>
        <dbReference type="Pfam" id="PF04909"/>
    </source>
</evidence>
<name>A0ABW2S453_9NOCA</name>
<dbReference type="Gene3D" id="3.20.20.140">
    <property type="entry name" value="Metal-dependent hydrolases"/>
    <property type="match status" value="1"/>
</dbReference>
<keyword evidence="3" id="KW-1185">Reference proteome</keyword>
<dbReference type="PANTHER" id="PTHR43383">
    <property type="entry name" value="NODULIN 6"/>
    <property type="match status" value="1"/>
</dbReference>
<comment type="caution">
    <text evidence="2">The sequence shown here is derived from an EMBL/GenBank/DDBJ whole genome shotgun (WGS) entry which is preliminary data.</text>
</comment>
<dbReference type="Pfam" id="PF04909">
    <property type="entry name" value="Amidohydro_2"/>
    <property type="match status" value="1"/>
</dbReference>
<dbReference type="SUPFAM" id="SSF51556">
    <property type="entry name" value="Metallo-dependent hydrolases"/>
    <property type="match status" value="1"/>
</dbReference>
<dbReference type="PANTHER" id="PTHR43383:SF2">
    <property type="entry name" value="AMIDOHYDROLASE 2 FAMILY PROTEIN"/>
    <property type="match status" value="1"/>
</dbReference>
<evidence type="ECO:0000313" key="2">
    <source>
        <dbReference type="EMBL" id="MFC7450900.1"/>
    </source>
</evidence>
<evidence type="ECO:0000313" key="3">
    <source>
        <dbReference type="Proteomes" id="UP001596484"/>
    </source>
</evidence>